<dbReference type="RefSeq" id="WP_338435445.1">
    <property type="nucleotide sequence ID" value="NZ_JAUYVH010000001.1"/>
</dbReference>
<keyword evidence="2" id="KW-1185">Reference proteome</keyword>
<sequence length="92" mass="10213">MKTALIASEKRPQFDKNITNNLLLEAASEEAVRKETLVIGIRNESGKIYRIIGAPALKNYMNAVEELLDLGLVDELQDAEKSVDGYDSIFSL</sequence>
<dbReference type="Proteomes" id="UP001225596">
    <property type="component" value="Unassembled WGS sequence"/>
</dbReference>
<evidence type="ECO:0000313" key="1">
    <source>
        <dbReference type="EMBL" id="MDQ9169544.1"/>
    </source>
</evidence>
<dbReference type="EMBL" id="JAUYVH010000001">
    <property type="protein sequence ID" value="MDQ9169544.1"/>
    <property type="molecule type" value="Genomic_DNA"/>
</dbReference>
<accession>A0ABU1BKW5</accession>
<protein>
    <submittedName>
        <fullName evidence="1">Uncharacterized protein</fullName>
    </submittedName>
</protein>
<reference evidence="1 2" key="1">
    <citation type="submission" date="2023-08" db="EMBL/GenBank/DDBJ databases">
        <title>Oxalobacteraceae gen .nov., isolated from river sludge outside the plant.</title>
        <authorList>
            <person name="Zhao S.Y."/>
        </authorList>
    </citation>
    <scope>NUCLEOTIDE SEQUENCE [LARGE SCALE GENOMIC DNA]</scope>
    <source>
        <strain evidence="1 2">R-40</strain>
    </source>
</reference>
<evidence type="ECO:0000313" key="2">
    <source>
        <dbReference type="Proteomes" id="UP001225596"/>
    </source>
</evidence>
<gene>
    <name evidence="1" type="ORF">Q8A64_03870</name>
</gene>
<comment type="caution">
    <text evidence="1">The sequence shown here is derived from an EMBL/GenBank/DDBJ whole genome shotgun (WGS) entry which is preliminary data.</text>
</comment>
<organism evidence="1 2">
    <name type="scientific">Keguizhuia sedimenti</name>
    <dbReference type="NCBI Taxonomy" id="3064264"/>
    <lineage>
        <taxon>Bacteria</taxon>
        <taxon>Pseudomonadati</taxon>
        <taxon>Pseudomonadota</taxon>
        <taxon>Betaproteobacteria</taxon>
        <taxon>Burkholderiales</taxon>
        <taxon>Oxalobacteraceae</taxon>
        <taxon>Keguizhuia</taxon>
    </lineage>
</organism>
<name>A0ABU1BKW5_9BURK</name>
<proteinExistence type="predicted"/>